<dbReference type="Gene3D" id="1.10.287.70">
    <property type="match status" value="1"/>
</dbReference>
<evidence type="ECO:0000256" key="2">
    <source>
        <dbReference type="ARBA" id="ARBA00022692"/>
    </source>
</evidence>
<feature type="region of interest" description="Disordered" evidence="5">
    <location>
        <begin position="689"/>
        <end position="710"/>
    </location>
</feature>
<dbReference type="EMBL" id="CAJNIZ010045062">
    <property type="protein sequence ID" value="CAE7709409.1"/>
    <property type="molecule type" value="Genomic_DNA"/>
</dbReference>
<dbReference type="Proteomes" id="UP000649617">
    <property type="component" value="Unassembled WGS sequence"/>
</dbReference>
<protein>
    <submittedName>
        <fullName evidence="7">HCN4 protein</fullName>
    </submittedName>
</protein>
<dbReference type="GO" id="GO:0035725">
    <property type="term" value="P:sodium ion transmembrane transport"/>
    <property type="evidence" value="ECO:0007669"/>
    <property type="project" value="TreeGrafter"/>
</dbReference>
<feature type="region of interest" description="Disordered" evidence="5">
    <location>
        <begin position="58"/>
        <end position="100"/>
    </location>
</feature>
<organism evidence="7 8">
    <name type="scientific">Symbiodinium pilosum</name>
    <name type="common">Dinoflagellate</name>
    <dbReference type="NCBI Taxonomy" id="2952"/>
    <lineage>
        <taxon>Eukaryota</taxon>
        <taxon>Sar</taxon>
        <taxon>Alveolata</taxon>
        <taxon>Dinophyceae</taxon>
        <taxon>Suessiales</taxon>
        <taxon>Symbiodiniaceae</taxon>
        <taxon>Symbiodinium</taxon>
    </lineage>
</organism>
<dbReference type="GO" id="GO:0005249">
    <property type="term" value="F:voltage-gated potassium channel activity"/>
    <property type="evidence" value="ECO:0007669"/>
    <property type="project" value="TreeGrafter"/>
</dbReference>
<comment type="subcellular location">
    <subcellularLocation>
        <location evidence="1">Membrane</location>
        <topology evidence="1">Multi-pass membrane protein</topology>
    </subcellularLocation>
</comment>
<dbReference type="PANTHER" id="PTHR45689">
    <property type="entry name" value="I[[H]] CHANNEL, ISOFORM E"/>
    <property type="match status" value="1"/>
</dbReference>
<dbReference type="InterPro" id="IPR051413">
    <property type="entry name" value="K/Na_HCN_channel"/>
</dbReference>
<reference evidence="7" key="1">
    <citation type="submission" date="2021-02" db="EMBL/GenBank/DDBJ databases">
        <authorList>
            <person name="Dougan E. K."/>
            <person name="Rhodes N."/>
            <person name="Thang M."/>
            <person name="Chan C."/>
        </authorList>
    </citation>
    <scope>NUCLEOTIDE SEQUENCE</scope>
</reference>
<evidence type="ECO:0000256" key="3">
    <source>
        <dbReference type="ARBA" id="ARBA00022989"/>
    </source>
</evidence>
<keyword evidence="8" id="KW-1185">Reference proteome</keyword>
<dbReference type="Pfam" id="PF00520">
    <property type="entry name" value="Ion_trans"/>
    <property type="match status" value="1"/>
</dbReference>
<keyword evidence="3" id="KW-1133">Transmembrane helix</keyword>
<keyword evidence="2" id="KW-0812">Transmembrane</keyword>
<name>A0A812X159_SYMPI</name>
<evidence type="ECO:0000313" key="7">
    <source>
        <dbReference type="EMBL" id="CAE7709409.1"/>
    </source>
</evidence>
<dbReference type="GO" id="GO:0098855">
    <property type="term" value="C:HCN channel complex"/>
    <property type="evidence" value="ECO:0007669"/>
    <property type="project" value="TreeGrafter"/>
</dbReference>
<feature type="compositionally biased region" description="Polar residues" evidence="5">
    <location>
        <begin position="71"/>
        <end position="92"/>
    </location>
</feature>
<evidence type="ECO:0000259" key="6">
    <source>
        <dbReference type="Pfam" id="PF00520"/>
    </source>
</evidence>
<feature type="domain" description="Ion transport" evidence="6">
    <location>
        <begin position="193"/>
        <end position="423"/>
    </location>
</feature>
<sequence>MDSDTVLPPRVPSLVPSPSMAGLTGLKSNFWELHRQLAECYMADMALSEAPDLGYSVSPTIENHLQPPYSRKQSQSMSRASDSQTNAQSRRQSGLPGRRDKSLKTLLQVQGQPLSLTSSVGASGIELKPHECWISSNAKPQGPMVRAKVSEERERQYTRSRREMHSGEAPTTEEAASPVVRRCVLHPGGTWRTFWNLLVAMCIFYDLLVIPLYAFELPSSVFLAAAGWYIQLFWNVDFVLSFLTGFYDEGTLVLAHSRIACHYAKTWMLFDISLIAMDWTFVVVDTVDAAEAQSLQWSRSLRMLRFLRLVRMLRWVKLRRVHEVFQEYFHSQAASLYYGLASSIAHLMVLNHLIACGWFGVSRLSDYNWAVDSQIENDPIGHQYLVCLNWAFAQLGVGSSSAKPTNSVEFGFCILITFRSLITSSTLISTVSNLMAGLSKIKEDENTEFRLLRCYLSHNEIQPELGQKVTQFLQHQYTLRQEARSADMEVPLLELLSHQLRGELQFARHRKSLGKLALIDEMIEGEDLQTLHVLHRLAMTALSNASVASKDMIFFSGTRAAHAYLKLSGDLTYFTDNLEVSMDDNGWIAEICLWTPWVYLGDLMAEDVSRLAVMDADQFCEIMSHSWLTQRAAAKHAREFLEALKQKQDHTEWTDLYPRSEPRRSSTVGPFAADLPKQCCPSLFSRRVPRKIAPDRSSKKSDFDDVRGPN</sequence>
<dbReference type="PANTHER" id="PTHR45689:SF5">
    <property type="entry name" value="I[[H]] CHANNEL, ISOFORM E"/>
    <property type="match status" value="1"/>
</dbReference>
<evidence type="ECO:0000256" key="4">
    <source>
        <dbReference type="ARBA" id="ARBA00023136"/>
    </source>
</evidence>
<dbReference type="AlphaFoldDB" id="A0A812X159"/>
<dbReference type="SUPFAM" id="SSF51206">
    <property type="entry name" value="cAMP-binding domain-like"/>
    <property type="match status" value="1"/>
</dbReference>
<evidence type="ECO:0000256" key="1">
    <source>
        <dbReference type="ARBA" id="ARBA00004141"/>
    </source>
</evidence>
<dbReference type="InterPro" id="IPR005821">
    <property type="entry name" value="Ion_trans_dom"/>
</dbReference>
<keyword evidence="4" id="KW-0472">Membrane</keyword>
<feature type="compositionally biased region" description="Basic and acidic residues" evidence="5">
    <location>
        <begin position="148"/>
        <end position="166"/>
    </location>
</feature>
<gene>
    <name evidence="7" type="primary">HCN4</name>
    <name evidence="7" type="ORF">SPIL2461_LOCUS20088</name>
</gene>
<proteinExistence type="predicted"/>
<evidence type="ECO:0000256" key="5">
    <source>
        <dbReference type="SAM" id="MobiDB-lite"/>
    </source>
</evidence>
<dbReference type="SUPFAM" id="SSF81324">
    <property type="entry name" value="Voltage-gated potassium channels"/>
    <property type="match status" value="1"/>
</dbReference>
<dbReference type="OrthoDB" id="421226at2759"/>
<dbReference type="InterPro" id="IPR018490">
    <property type="entry name" value="cNMP-bd_dom_sf"/>
</dbReference>
<feature type="region of interest" description="Disordered" evidence="5">
    <location>
        <begin position="144"/>
        <end position="172"/>
    </location>
</feature>
<accession>A0A812X159</accession>
<feature type="compositionally biased region" description="Basic and acidic residues" evidence="5">
    <location>
        <begin position="692"/>
        <end position="710"/>
    </location>
</feature>
<evidence type="ECO:0000313" key="8">
    <source>
        <dbReference type="Proteomes" id="UP000649617"/>
    </source>
</evidence>
<comment type="caution">
    <text evidence="7">The sequence shown here is derived from an EMBL/GenBank/DDBJ whole genome shotgun (WGS) entry which is preliminary data.</text>
</comment>
<dbReference type="GO" id="GO:0003254">
    <property type="term" value="P:regulation of membrane depolarization"/>
    <property type="evidence" value="ECO:0007669"/>
    <property type="project" value="TreeGrafter"/>
</dbReference>